<keyword evidence="5 11" id="KW-0645">Protease</keyword>
<keyword evidence="3" id="KW-0813">Transport</keyword>
<keyword evidence="6 11" id="KW-0378">Hydrolase</keyword>
<dbReference type="GO" id="GO:0015031">
    <property type="term" value="P:protein transport"/>
    <property type="evidence" value="ECO:0007669"/>
    <property type="project" value="UniProtKB-KW"/>
</dbReference>
<feature type="domain" description="C2H2-type" evidence="12">
    <location>
        <begin position="289"/>
        <end position="310"/>
    </location>
</feature>
<dbReference type="PROSITE" id="PS00028">
    <property type="entry name" value="ZINC_FINGER_C2H2_1"/>
    <property type="match status" value="1"/>
</dbReference>
<dbReference type="PANTHER" id="PTHR22624">
    <property type="entry name" value="CYSTEINE PROTEASE ATG4"/>
    <property type="match status" value="1"/>
</dbReference>
<dbReference type="InterPro" id="IPR005078">
    <property type="entry name" value="Peptidase_C54"/>
</dbReference>
<proteinExistence type="inferred from homology"/>
<dbReference type="EC" id="3.4.22.-" evidence="11"/>
<evidence type="ECO:0000256" key="9">
    <source>
        <dbReference type="ARBA" id="ARBA00023006"/>
    </source>
</evidence>
<name>A0AAF3ECM1_9BILA</name>
<evidence type="ECO:0000256" key="4">
    <source>
        <dbReference type="ARBA" id="ARBA00022490"/>
    </source>
</evidence>
<keyword evidence="9 11" id="KW-0072">Autophagy</keyword>
<accession>A0AAF3ECM1</accession>
<dbReference type="WBParaSite" id="MBELARI_LOCUS11717">
    <property type="protein sequence ID" value="MBELARI_LOCUS11717"/>
    <property type="gene ID" value="MBELARI_LOCUS11717"/>
</dbReference>
<dbReference type="GO" id="GO:0035973">
    <property type="term" value="P:aggrephagy"/>
    <property type="evidence" value="ECO:0007669"/>
    <property type="project" value="TreeGrafter"/>
</dbReference>
<comment type="similarity">
    <text evidence="2 11">Belongs to the peptidase C54 family.</text>
</comment>
<evidence type="ECO:0000256" key="7">
    <source>
        <dbReference type="ARBA" id="ARBA00022807"/>
    </source>
</evidence>
<keyword evidence="4 11" id="KW-0963">Cytoplasm</keyword>
<evidence type="ECO:0000256" key="6">
    <source>
        <dbReference type="ARBA" id="ARBA00022801"/>
    </source>
</evidence>
<dbReference type="InterPro" id="IPR013087">
    <property type="entry name" value="Znf_C2H2_type"/>
</dbReference>
<evidence type="ECO:0000256" key="11">
    <source>
        <dbReference type="RuleBase" id="RU363115"/>
    </source>
</evidence>
<dbReference type="AlphaFoldDB" id="A0AAF3ECM1"/>
<dbReference type="Pfam" id="PF10244">
    <property type="entry name" value="MRP-L51"/>
    <property type="match status" value="1"/>
</dbReference>
<dbReference type="InterPro" id="IPR046792">
    <property type="entry name" value="Peptidase_C54_cat"/>
</dbReference>
<evidence type="ECO:0000256" key="3">
    <source>
        <dbReference type="ARBA" id="ARBA00022448"/>
    </source>
</evidence>
<sequence>MLLCTTSSRSIWPSASALTSVVSLQRSLHDRSSVPRVVDDHEKSRWKVKDVGYNFRYHQNGIEQLPRIPGCRVPVQRPHYKERDTWRESQARFGQNDYIDLLGDGSIHPAQLQYHVPVWLRGFPGQHRANELVKLIHYRNLYKEKLQNNSPRRWHDLQKRIKYLLMYHNYNKQDEIRNERDLGLWDEKPDYFYKDKSRRSYEDLVVRVVDVGMDMLESYVTFETPFQELQNYALIATEGGLDILGKHFTADSEIETIREYITSRLWFTYRRGFHPIGGTGPASDQGWGCMLRCAQMLLGEVLLRRHIGLHYNWKREKPSGNYEKILRMFLDTKNSLYSIHLIAQMGVSEGKKVGEWFGPNTAAQVLKKLCVFDTWSDVAVHVALDNIVVREDVELMATTMPSDDAVKLIREDGKLDHSLIPSSLSSGDFEREADNWRSLLLIVPLRLGLTTINRCYLPAIQEYFRLPQCTGIIGGRPNHALYFIGITGEKLLYLDPHFCQQSLVGPRYIKPESFVDGFESINATQEDNADLKEIDDTTYHCPTVLGMAYDQVDPSLALTFFCRSRDEFEDLSRRLKETLLTASSPPLFEQLQHRPSYWPKFEPYIGVKAKIEMKEFHDMGDPNYDSDDQFEVLE</sequence>
<evidence type="ECO:0000256" key="1">
    <source>
        <dbReference type="ARBA" id="ARBA00004496"/>
    </source>
</evidence>
<keyword evidence="13" id="KW-1185">Reference proteome</keyword>
<comment type="function">
    <text evidence="11">Cysteine protease that plays a key role in autophagy by mediating both proteolytic activation and delipidation of ATG8 family proteins.</text>
</comment>
<evidence type="ECO:0000313" key="13">
    <source>
        <dbReference type="Proteomes" id="UP000887575"/>
    </source>
</evidence>
<dbReference type="GO" id="GO:0003735">
    <property type="term" value="F:structural constituent of ribosome"/>
    <property type="evidence" value="ECO:0007669"/>
    <property type="project" value="InterPro"/>
</dbReference>
<evidence type="ECO:0000259" key="12">
    <source>
        <dbReference type="PROSITE" id="PS00028"/>
    </source>
</evidence>
<comment type="catalytic activity">
    <reaction evidence="10">
        <text>[protein]-C-terminal L-amino acid-glycyl-phosphatidylethanolamide + H2O = [protein]-C-terminal L-amino acid-glycine + a 1,2-diacyl-sn-glycero-3-phosphoethanolamine</text>
        <dbReference type="Rhea" id="RHEA:67548"/>
        <dbReference type="Rhea" id="RHEA-COMP:17323"/>
        <dbReference type="Rhea" id="RHEA-COMP:17324"/>
        <dbReference type="ChEBI" id="CHEBI:15377"/>
        <dbReference type="ChEBI" id="CHEBI:64612"/>
        <dbReference type="ChEBI" id="CHEBI:172940"/>
        <dbReference type="ChEBI" id="CHEBI:172941"/>
    </reaction>
    <physiologicalReaction direction="left-to-right" evidence="10">
        <dbReference type="Rhea" id="RHEA:67549"/>
    </physiologicalReaction>
</comment>
<dbReference type="InterPro" id="IPR019373">
    <property type="entry name" value="Ribosomal_mL51"/>
</dbReference>
<dbReference type="PANTHER" id="PTHR22624:SF49">
    <property type="entry name" value="CYSTEINE PROTEASE"/>
    <property type="match status" value="1"/>
</dbReference>
<reference evidence="14" key="1">
    <citation type="submission" date="2024-02" db="UniProtKB">
        <authorList>
            <consortium name="WormBaseParasite"/>
        </authorList>
    </citation>
    <scope>IDENTIFICATION</scope>
</reference>
<dbReference type="SUPFAM" id="SSF54001">
    <property type="entry name" value="Cysteine proteinases"/>
    <property type="match status" value="1"/>
</dbReference>
<keyword evidence="8 11" id="KW-0653">Protein transport</keyword>
<evidence type="ECO:0000313" key="14">
    <source>
        <dbReference type="WBParaSite" id="MBELARI_LOCUS11717"/>
    </source>
</evidence>
<evidence type="ECO:0000256" key="8">
    <source>
        <dbReference type="ARBA" id="ARBA00022927"/>
    </source>
</evidence>
<dbReference type="GO" id="GO:0019786">
    <property type="term" value="F:protein-phosphatidylethanolamide deconjugating activity"/>
    <property type="evidence" value="ECO:0007669"/>
    <property type="project" value="InterPro"/>
</dbReference>
<evidence type="ECO:0000256" key="10">
    <source>
        <dbReference type="ARBA" id="ARBA00029362"/>
    </source>
</evidence>
<dbReference type="GO" id="GO:0004197">
    <property type="term" value="F:cysteine-type endopeptidase activity"/>
    <property type="evidence" value="ECO:0007669"/>
    <property type="project" value="TreeGrafter"/>
</dbReference>
<organism evidence="13 14">
    <name type="scientific">Mesorhabditis belari</name>
    <dbReference type="NCBI Taxonomy" id="2138241"/>
    <lineage>
        <taxon>Eukaryota</taxon>
        <taxon>Metazoa</taxon>
        <taxon>Ecdysozoa</taxon>
        <taxon>Nematoda</taxon>
        <taxon>Chromadorea</taxon>
        <taxon>Rhabditida</taxon>
        <taxon>Rhabditina</taxon>
        <taxon>Rhabditomorpha</taxon>
        <taxon>Rhabditoidea</taxon>
        <taxon>Rhabditidae</taxon>
        <taxon>Mesorhabditinae</taxon>
        <taxon>Mesorhabditis</taxon>
    </lineage>
</organism>
<evidence type="ECO:0000256" key="2">
    <source>
        <dbReference type="ARBA" id="ARBA00010958"/>
    </source>
</evidence>
<comment type="subcellular location">
    <subcellularLocation>
        <location evidence="1 11">Cytoplasm</location>
    </subcellularLocation>
</comment>
<protein>
    <recommendedName>
        <fullName evidence="11">Cysteine protease</fullName>
        <ecNumber evidence="11">3.4.22.-</ecNumber>
    </recommendedName>
</protein>
<dbReference type="GO" id="GO:0016485">
    <property type="term" value="P:protein processing"/>
    <property type="evidence" value="ECO:0007669"/>
    <property type="project" value="TreeGrafter"/>
</dbReference>
<dbReference type="InterPro" id="IPR038765">
    <property type="entry name" value="Papain-like_cys_pep_sf"/>
</dbReference>
<dbReference type="GO" id="GO:0034727">
    <property type="term" value="P:piecemeal microautophagy of the nucleus"/>
    <property type="evidence" value="ECO:0007669"/>
    <property type="project" value="TreeGrafter"/>
</dbReference>
<dbReference type="GO" id="GO:0005737">
    <property type="term" value="C:cytoplasm"/>
    <property type="evidence" value="ECO:0007669"/>
    <property type="project" value="UniProtKB-SubCell"/>
</dbReference>
<dbReference type="GO" id="GO:0000423">
    <property type="term" value="P:mitophagy"/>
    <property type="evidence" value="ECO:0007669"/>
    <property type="project" value="TreeGrafter"/>
</dbReference>
<keyword evidence="7" id="KW-0788">Thiol protease</keyword>
<evidence type="ECO:0000256" key="5">
    <source>
        <dbReference type="ARBA" id="ARBA00022670"/>
    </source>
</evidence>
<dbReference type="Proteomes" id="UP000887575">
    <property type="component" value="Unassembled WGS sequence"/>
</dbReference>
<dbReference type="Pfam" id="PF03416">
    <property type="entry name" value="Peptidase_C54"/>
    <property type="match status" value="1"/>
</dbReference>
<dbReference type="GO" id="GO:0000045">
    <property type="term" value="P:autophagosome assembly"/>
    <property type="evidence" value="ECO:0007669"/>
    <property type="project" value="TreeGrafter"/>
</dbReference>